<sequence>MQFSTNRQTVSISQHRFIELLPWHSSAQIIIRPIKIVKSMDCLPIIHLRTMKSLGIHQIMKNIRAKIIIVINFHFIFLYFNTQKRGKNMEQHFSDVIFNDLKIQISKLKLEHSFSCLEILWMCFDGAESDERTRKL</sequence>
<organism evidence="1 2">
    <name type="scientific">Caenorhabditis angaria</name>
    <dbReference type="NCBI Taxonomy" id="860376"/>
    <lineage>
        <taxon>Eukaryota</taxon>
        <taxon>Metazoa</taxon>
        <taxon>Ecdysozoa</taxon>
        <taxon>Nematoda</taxon>
        <taxon>Chromadorea</taxon>
        <taxon>Rhabditida</taxon>
        <taxon>Rhabditina</taxon>
        <taxon>Rhabditomorpha</taxon>
        <taxon>Rhabditoidea</taxon>
        <taxon>Rhabditidae</taxon>
        <taxon>Peloderinae</taxon>
        <taxon>Caenorhabditis</taxon>
    </lineage>
</organism>
<proteinExistence type="predicted"/>
<gene>
    <name evidence="1" type="ORF">CAMP_LOCUS9558</name>
</gene>
<reference evidence="1" key="1">
    <citation type="submission" date="2022-11" db="EMBL/GenBank/DDBJ databases">
        <authorList>
            <person name="Kikuchi T."/>
        </authorList>
    </citation>
    <scope>NUCLEOTIDE SEQUENCE</scope>
    <source>
        <strain evidence="1">PS1010</strain>
    </source>
</reference>
<accession>A0A9P1N3Y5</accession>
<evidence type="ECO:0000313" key="2">
    <source>
        <dbReference type="Proteomes" id="UP001152747"/>
    </source>
</evidence>
<dbReference type="AlphaFoldDB" id="A0A9P1N3Y5"/>
<name>A0A9P1N3Y5_9PELO</name>
<protein>
    <submittedName>
        <fullName evidence="1">Uncharacterized protein</fullName>
    </submittedName>
</protein>
<comment type="caution">
    <text evidence="1">The sequence shown here is derived from an EMBL/GenBank/DDBJ whole genome shotgun (WGS) entry which is preliminary data.</text>
</comment>
<evidence type="ECO:0000313" key="1">
    <source>
        <dbReference type="EMBL" id="CAI5446921.1"/>
    </source>
</evidence>
<keyword evidence="2" id="KW-1185">Reference proteome</keyword>
<dbReference type="EMBL" id="CANHGI010000004">
    <property type="protein sequence ID" value="CAI5446921.1"/>
    <property type="molecule type" value="Genomic_DNA"/>
</dbReference>
<dbReference type="Proteomes" id="UP001152747">
    <property type="component" value="Unassembled WGS sequence"/>
</dbReference>
<dbReference type="OrthoDB" id="418445at2759"/>